<evidence type="ECO:0000256" key="2">
    <source>
        <dbReference type="ARBA" id="ARBA00001936"/>
    </source>
</evidence>
<dbReference type="GO" id="GO:0070006">
    <property type="term" value="F:metalloaminopeptidase activity"/>
    <property type="evidence" value="ECO:0007669"/>
    <property type="project" value="UniProtKB-UniRule"/>
</dbReference>
<organism evidence="11 12">
    <name type="scientific">Methanoliparum thermophilum</name>
    <dbReference type="NCBI Taxonomy" id="2491083"/>
    <lineage>
        <taxon>Archaea</taxon>
        <taxon>Methanobacteriati</taxon>
        <taxon>Methanobacteriota</taxon>
        <taxon>Candidatus Methanoliparia</taxon>
        <taxon>Candidatus Methanoliparales</taxon>
        <taxon>Candidatus Methanoliparaceae</taxon>
        <taxon>Candidatus Methanoliparum</taxon>
    </lineage>
</organism>
<dbReference type="InterPro" id="IPR001714">
    <property type="entry name" value="Pept_M24_MAP"/>
</dbReference>
<gene>
    <name evidence="8" type="primary">map</name>
    <name evidence="11" type="ORF">EF806_05775</name>
</gene>
<evidence type="ECO:0000256" key="8">
    <source>
        <dbReference type="HAMAP-Rule" id="MF_01975"/>
    </source>
</evidence>
<dbReference type="InterPro" id="IPR028595">
    <property type="entry name" value="MetAP_archaeal"/>
</dbReference>
<feature type="binding site" evidence="8">
    <location>
        <position position="165"/>
    </location>
    <ligand>
        <name>substrate</name>
    </ligand>
</feature>
<feature type="binding site" evidence="8">
    <location>
        <position position="278"/>
    </location>
    <ligand>
        <name>a divalent metal cation</name>
        <dbReference type="ChEBI" id="CHEBI:60240"/>
        <label>2</label>
        <note>catalytic</note>
    </ligand>
</feature>
<reference evidence="11 12" key="1">
    <citation type="journal article" date="2019" name="Nat. Microbiol.">
        <title>Wide diversity of methane and short-chain alkane metabolisms in uncultured archaea.</title>
        <authorList>
            <person name="Borrel G."/>
            <person name="Adam P.S."/>
            <person name="McKay L.J."/>
            <person name="Chen L.X."/>
            <person name="Sierra-Garcia I.N."/>
            <person name="Sieber C.M."/>
            <person name="Letourneur Q."/>
            <person name="Ghozlane A."/>
            <person name="Andersen G.L."/>
            <person name="Li W.J."/>
            <person name="Hallam S.J."/>
            <person name="Muyzer G."/>
            <person name="de Oliveira V.M."/>
            <person name="Inskeep W.P."/>
            <person name="Banfield J.F."/>
            <person name="Gribaldo S."/>
        </authorList>
    </citation>
    <scope>NUCLEOTIDE SEQUENCE [LARGE SCALE GENOMIC DNA]</scope>
    <source>
        <strain evidence="11">NM1a</strain>
    </source>
</reference>
<comment type="cofactor">
    <cofactor evidence="2">
        <name>Mn(2+)</name>
        <dbReference type="ChEBI" id="CHEBI:29035"/>
    </cofactor>
</comment>
<keyword evidence="4 8" id="KW-0031">Aminopeptidase</keyword>
<dbReference type="HAMAP" id="MF_01975">
    <property type="entry name" value="MetAP_2_arc"/>
    <property type="match status" value="1"/>
</dbReference>
<dbReference type="Proteomes" id="UP000317158">
    <property type="component" value="Unassembled WGS sequence"/>
</dbReference>
<protein>
    <recommendedName>
        <fullName evidence="8 9">Methionine aminopeptidase</fullName>
        <shortName evidence="8">MAP</shortName>
        <shortName evidence="8">MetAP</shortName>
        <ecNumber evidence="8 9">3.4.11.18</ecNumber>
    </recommendedName>
    <alternativeName>
        <fullName evidence="8">Peptidase M</fullName>
    </alternativeName>
</protein>
<dbReference type="GO" id="GO:0046872">
    <property type="term" value="F:metal ion binding"/>
    <property type="evidence" value="ECO:0007669"/>
    <property type="project" value="UniProtKB-UniRule"/>
</dbReference>
<dbReference type="Gene3D" id="3.90.230.10">
    <property type="entry name" value="Creatinase/methionine aminopeptidase superfamily"/>
    <property type="match status" value="1"/>
</dbReference>
<feature type="binding site" evidence="8">
    <location>
        <position position="97"/>
    </location>
    <ligand>
        <name>a divalent metal cation</name>
        <dbReference type="ChEBI" id="CHEBI:60240"/>
        <label>1</label>
    </ligand>
</feature>
<accession>A0A520KR90</accession>
<comment type="similarity">
    <text evidence="8">Belongs to the peptidase M24A family. Methionine aminopeptidase archaeal type 2 subfamily.</text>
</comment>
<dbReference type="InterPro" id="IPR050247">
    <property type="entry name" value="Met_Aminopeptidase_Type2"/>
</dbReference>
<evidence type="ECO:0000256" key="1">
    <source>
        <dbReference type="ARBA" id="ARBA00000294"/>
    </source>
</evidence>
<dbReference type="InterPro" id="IPR000994">
    <property type="entry name" value="Pept_M24"/>
</dbReference>
<dbReference type="PANTHER" id="PTHR45777">
    <property type="entry name" value="METHIONINE AMINOPEPTIDASE 2"/>
    <property type="match status" value="1"/>
</dbReference>
<evidence type="ECO:0000256" key="9">
    <source>
        <dbReference type="RuleBase" id="RU003653"/>
    </source>
</evidence>
<evidence type="ECO:0000259" key="10">
    <source>
        <dbReference type="Pfam" id="PF00557"/>
    </source>
</evidence>
<sequence length="295" mass="32594">MKEEDEILDKYREAGKILSSVVNDAVKLIKPGEKLLSVATFVEEEIERKGANPAFPCNLSLNDEAAHRTPSLEEETVFNDEVVKLDAGAHIDGYIADMAVTIDLSGKAEDLKKSAENALNEAIKIVRAGITTKEISRVIDETISSYGYKPVSDLTGHGLEQYNAHADPSIPNKRIKDGVILKSGQVIAIEPFATDGIGKTKKSSSIEIYQLIRPKPVRLESMRQIMNEIEKKYKTLPFARRWLSSSSDPLINRLVNEGILHPFNLLKEKSGGLVAQAEHTMIVLEDGCEVTTRIL</sequence>
<evidence type="ECO:0000313" key="12">
    <source>
        <dbReference type="Proteomes" id="UP000317158"/>
    </source>
</evidence>
<dbReference type="EMBL" id="RXIF01000010">
    <property type="protein sequence ID" value="RZN64124.1"/>
    <property type="molecule type" value="Genomic_DNA"/>
</dbReference>
<evidence type="ECO:0000256" key="7">
    <source>
        <dbReference type="ARBA" id="ARBA00022801"/>
    </source>
</evidence>
<dbReference type="EC" id="3.4.11.18" evidence="8 9"/>
<dbReference type="Pfam" id="PF00557">
    <property type="entry name" value="Peptidase_M24"/>
    <property type="match status" value="1"/>
</dbReference>
<feature type="binding site" evidence="8">
    <location>
        <position position="97"/>
    </location>
    <ligand>
        <name>a divalent metal cation</name>
        <dbReference type="ChEBI" id="CHEBI:60240"/>
        <label>2</label>
        <note>catalytic</note>
    </ligand>
</feature>
<dbReference type="NCBIfam" id="TIGR00501">
    <property type="entry name" value="met_pdase_II"/>
    <property type="match status" value="1"/>
</dbReference>
<comment type="cofactor">
    <cofactor evidence="3">
        <name>Fe(2+)</name>
        <dbReference type="ChEBI" id="CHEBI:29033"/>
    </cofactor>
</comment>
<dbReference type="Gene3D" id="1.10.10.10">
    <property type="entry name" value="Winged helix-like DNA-binding domain superfamily/Winged helix DNA-binding domain"/>
    <property type="match status" value="1"/>
</dbReference>
<comment type="subunit">
    <text evidence="8">Monomer.</text>
</comment>
<keyword evidence="6 8" id="KW-0479">Metal-binding</keyword>
<dbReference type="GO" id="GO:0006508">
    <property type="term" value="P:proteolysis"/>
    <property type="evidence" value="ECO:0007669"/>
    <property type="project" value="UniProtKB-KW"/>
</dbReference>
<dbReference type="SUPFAM" id="SSF46785">
    <property type="entry name" value="Winged helix' DNA-binding domain"/>
    <property type="match status" value="1"/>
</dbReference>
<evidence type="ECO:0000256" key="6">
    <source>
        <dbReference type="ARBA" id="ARBA00022723"/>
    </source>
</evidence>
<feature type="binding site" evidence="8">
    <location>
        <position position="190"/>
    </location>
    <ligand>
        <name>a divalent metal cation</name>
        <dbReference type="ChEBI" id="CHEBI:60240"/>
        <label>2</label>
        <note>catalytic</note>
    </ligand>
</feature>
<dbReference type="PRINTS" id="PR00599">
    <property type="entry name" value="MAPEPTIDASE"/>
</dbReference>
<comment type="function">
    <text evidence="8 9">Removes the N-terminal methionine from nascent proteins. The N-terminal methionine is often cleaved when the second residue in the primary sequence is small and uncharged (Met-Ala-, Cys, Gly, Pro, Ser, Thr, or Val).</text>
</comment>
<dbReference type="InterPro" id="IPR036388">
    <property type="entry name" value="WH-like_DNA-bd_sf"/>
</dbReference>
<feature type="domain" description="Peptidase M24" evidence="10">
    <location>
        <begin position="10"/>
        <end position="208"/>
    </location>
</feature>
<keyword evidence="5 8" id="KW-0645">Protease</keyword>
<evidence type="ECO:0000256" key="3">
    <source>
        <dbReference type="ARBA" id="ARBA00001954"/>
    </source>
</evidence>
<evidence type="ECO:0000256" key="4">
    <source>
        <dbReference type="ARBA" id="ARBA00022438"/>
    </source>
</evidence>
<dbReference type="GO" id="GO:0005737">
    <property type="term" value="C:cytoplasm"/>
    <property type="evidence" value="ECO:0007669"/>
    <property type="project" value="TreeGrafter"/>
</dbReference>
<feature type="binding site" evidence="8">
    <location>
        <position position="278"/>
    </location>
    <ligand>
        <name>a divalent metal cation</name>
        <dbReference type="ChEBI" id="CHEBI:60240"/>
        <label>1</label>
    </ligand>
</feature>
<evidence type="ECO:0000313" key="11">
    <source>
        <dbReference type="EMBL" id="RZN64124.1"/>
    </source>
</evidence>
<dbReference type="InterPro" id="IPR002468">
    <property type="entry name" value="Pept_M24A_MAP2"/>
</dbReference>
<feature type="binding site" evidence="8">
    <location>
        <position position="157"/>
    </location>
    <ligand>
        <name>a divalent metal cation</name>
        <dbReference type="ChEBI" id="CHEBI:60240"/>
        <label>2</label>
        <note>catalytic</note>
    </ligand>
</feature>
<feature type="binding site" evidence="8">
    <location>
        <position position="86"/>
    </location>
    <ligand>
        <name>a divalent metal cation</name>
        <dbReference type="ChEBI" id="CHEBI:60240"/>
        <label>1</label>
    </ligand>
</feature>
<keyword evidence="7 8" id="KW-0378">Hydrolase</keyword>
<comment type="catalytic activity">
    <reaction evidence="1 8 9">
        <text>Release of N-terminal amino acids, preferentially methionine, from peptides and arylamides.</text>
        <dbReference type="EC" id="3.4.11.18"/>
    </reaction>
</comment>
<feature type="binding site" evidence="8">
    <location>
        <position position="67"/>
    </location>
    <ligand>
        <name>substrate</name>
    </ligand>
</feature>
<dbReference type="InterPro" id="IPR036005">
    <property type="entry name" value="Creatinase/aminopeptidase-like"/>
</dbReference>
<name>A0A520KR90_METT2</name>
<comment type="caution">
    <text evidence="11">The sequence shown here is derived from an EMBL/GenBank/DDBJ whole genome shotgun (WGS) entry which is preliminary data.</text>
</comment>
<dbReference type="InterPro" id="IPR036390">
    <property type="entry name" value="WH_DNA-bd_sf"/>
</dbReference>
<evidence type="ECO:0000256" key="5">
    <source>
        <dbReference type="ARBA" id="ARBA00022670"/>
    </source>
</evidence>
<dbReference type="AlphaFoldDB" id="A0A520KR90"/>
<dbReference type="GO" id="GO:0004239">
    <property type="term" value="F:initiator methionyl aminopeptidase activity"/>
    <property type="evidence" value="ECO:0007669"/>
    <property type="project" value="UniProtKB-UniRule"/>
</dbReference>
<comment type="cofactor">
    <cofactor evidence="8">
        <name>Co(2+)</name>
        <dbReference type="ChEBI" id="CHEBI:48828"/>
    </cofactor>
    <cofactor evidence="8">
        <name>Zn(2+)</name>
        <dbReference type="ChEBI" id="CHEBI:29105"/>
    </cofactor>
    <cofactor evidence="8">
        <name>Mn(2+)</name>
        <dbReference type="ChEBI" id="CHEBI:29035"/>
    </cofactor>
    <cofactor evidence="8">
        <name>Fe(2+)</name>
        <dbReference type="ChEBI" id="CHEBI:29033"/>
    </cofactor>
    <text evidence="8">Binds 2 divalent metal cations per subunit. Has a high-affinity and a low affinity metal-binding site. The true nature of the physiological cofactor is under debate. The enzyme is active with cobalt, zinc, manganese or divalent iron ions. Most likely, methionine aminopeptidases function as mononuclear Fe(2+)-metalloproteases under physiological conditions, and the catalytically relevant metal-binding site has been assigned to the histidine-containing high-affinity site.</text>
</comment>
<dbReference type="PANTHER" id="PTHR45777:SF2">
    <property type="entry name" value="METHIONINE AMINOPEPTIDASE 2"/>
    <property type="match status" value="1"/>
</dbReference>
<dbReference type="SUPFAM" id="SSF55920">
    <property type="entry name" value="Creatinase/aminopeptidase"/>
    <property type="match status" value="1"/>
</dbReference>
<proteinExistence type="inferred from homology"/>